<reference evidence="2" key="1">
    <citation type="submission" date="2022-03" db="EMBL/GenBank/DDBJ databases">
        <authorList>
            <person name="Sayadi A."/>
        </authorList>
    </citation>
    <scope>NUCLEOTIDE SEQUENCE</scope>
</reference>
<name>A0A9P0KC19_ACAOB</name>
<dbReference type="Proteomes" id="UP001152888">
    <property type="component" value="Unassembled WGS sequence"/>
</dbReference>
<comment type="caution">
    <text evidence="2">The sequence shown here is derived from an EMBL/GenBank/DDBJ whole genome shotgun (WGS) entry which is preliminary data.</text>
</comment>
<feature type="region of interest" description="Disordered" evidence="1">
    <location>
        <begin position="1"/>
        <end position="25"/>
    </location>
</feature>
<evidence type="ECO:0000313" key="2">
    <source>
        <dbReference type="EMBL" id="CAH1970681.1"/>
    </source>
</evidence>
<evidence type="ECO:0000313" key="3">
    <source>
        <dbReference type="Proteomes" id="UP001152888"/>
    </source>
</evidence>
<organism evidence="2 3">
    <name type="scientific">Acanthoscelides obtectus</name>
    <name type="common">Bean weevil</name>
    <name type="synonym">Bruchus obtectus</name>
    <dbReference type="NCBI Taxonomy" id="200917"/>
    <lineage>
        <taxon>Eukaryota</taxon>
        <taxon>Metazoa</taxon>
        <taxon>Ecdysozoa</taxon>
        <taxon>Arthropoda</taxon>
        <taxon>Hexapoda</taxon>
        <taxon>Insecta</taxon>
        <taxon>Pterygota</taxon>
        <taxon>Neoptera</taxon>
        <taxon>Endopterygota</taxon>
        <taxon>Coleoptera</taxon>
        <taxon>Polyphaga</taxon>
        <taxon>Cucujiformia</taxon>
        <taxon>Chrysomeloidea</taxon>
        <taxon>Chrysomelidae</taxon>
        <taxon>Bruchinae</taxon>
        <taxon>Bruchini</taxon>
        <taxon>Acanthoscelides</taxon>
    </lineage>
</organism>
<keyword evidence="3" id="KW-1185">Reference proteome</keyword>
<dbReference type="EMBL" id="CAKOFQ010006777">
    <property type="protein sequence ID" value="CAH1970681.1"/>
    <property type="molecule type" value="Genomic_DNA"/>
</dbReference>
<sequence>METDTGGSENGASTMAIETNSKEQTVEELRVELEMVLQELSKKDDDKKTNERFMMIIEAQQRTINDLTVKLDLLLKTQVNPRKTGRNRTDMTRFPPLRPPPKSQSETSRSTPSDSNKQPVSNLSVTSSLLTSQVSEHTTAQPPRKVRVTPIVLLDTSRWRGVNHNFISLGIKFERAVAVDAVIRLIPNSEDDYRLFREEEVHHHTFLLPSERSIHAVIRGVPARPSEMEIKEECQQRGYSPCT</sequence>
<dbReference type="AlphaFoldDB" id="A0A9P0KC19"/>
<feature type="compositionally biased region" description="Low complexity" evidence="1">
    <location>
        <begin position="120"/>
        <end position="135"/>
    </location>
</feature>
<gene>
    <name evidence="2" type="ORF">ACAOBT_LOCUS9053</name>
</gene>
<dbReference type="OrthoDB" id="6618564at2759"/>
<evidence type="ECO:0000256" key="1">
    <source>
        <dbReference type="SAM" id="MobiDB-lite"/>
    </source>
</evidence>
<feature type="region of interest" description="Disordered" evidence="1">
    <location>
        <begin position="80"/>
        <end position="143"/>
    </location>
</feature>
<feature type="compositionally biased region" description="Polar residues" evidence="1">
    <location>
        <begin position="1"/>
        <end position="19"/>
    </location>
</feature>
<feature type="compositionally biased region" description="Polar residues" evidence="1">
    <location>
        <begin position="103"/>
        <end position="119"/>
    </location>
</feature>
<proteinExistence type="predicted"/>
<accession>A0A9P0KC19</accession>
<protein>
    <submittedName>
        <fullName evidence="2">Uncharacterized protein</fullName>
    </submittedName>
</protein>